<dbReference type="CTD" id="36379575"/>
<comment type="subcellular location">
    <subcellularLocation>
        <location evidence="1">Membrane</location>
        <topology evidence="1">Multi-pass membrane protein</topology>
    </subcellularLocation>
</comment>
<feature type="chain" id="PRO_5015030903" description="Serpentine receptor class gamma" evidence="7">
    <location>
        <begin position="25"/>
        <end position="4183"/>
    </location>
</feature>
<dbReference type="InterPro" id="IPR000609">
    <property type="entry name" value="7TM_GPCR_serpentine_rcpt_Srg"/>
</dbReference>
<feature type="signal peptide" evidence="7">
    <location>
        <begin position="1"/>
        <end position="24"/>
    </location>
</feature>
<proteinExistence type="inferred from homology"/>
<protein>
    <recommendedName>
        <fullName evidence="6">Serpentine receptor class gamma</fullName>
    </recommendedName>
</protein>
<dbReference type="RefSeq" id="XP_024506410.1">
    <property type="nucleotide sequence ID" value="XM_024652877.1"/>
</dbReference>
<dbReference type="EMBL" id="LN609529">
    <property type="protein sequence ID" value="CEF67210.1"/>
    <property type="molecule type" value="Genomic_DNA"/>
</dbReference>
<comment type="caution">
    <text evidence="6">Lacks conserved residue(s) required for the propagation of feature annotation.</text>
</comment>
<comment type="similarity">
    <text evidence="2 6">Belongs to the nematode receptor-like protein srg family.</text>
</comment>
<feature type="transmembrane region" description="Helical" evidence="6">
    <location>
        <begin position="4122"/>
        <end position="4147"/>
    </location>
</feature>
<evidence type="ECO:0000256" key="4">
    <source>
        <dbReference type="ARBA" id="ARBA00022989"/>
    </source>
</evidence>
<gene>
    <name evidence="8 10 11" type="ORF">SRAE_2000187500</name>
</gene>
<evidence type="ECO:0000256" key="6">
    <source>
        <dbReference type="RuleBase" id="RU280813"/>
    </source>
</evidence>
<name>A0A090LIB7_STRRB</name>
<dbReference type="GeneID" id="36379575"/>
<dbReference type="GO" id="GO:0004888">
    <property type="term" value="F:transmembrane signaling receptor activity"/>
    <property type="evidence" value="ECO:0007669"/>
    <property type="project" value="InterPro"/>
</dbReference>
<keyword evidence="7" id="KW-0732">Signal</keyword>
<dbReference type="GO" id="GO:0007606">
    <property type="term" value="P:sensory perception of chemical stimulus"/>
    <property type="evidence" value="ECO:0007669"/>
    <property type="project" value="UniProtKB-UniRule"/>
</dbReference>
<dbReference type="GO" id="GO:0016020">
    <property type="term" value="C:membrane"/>
    <property type="evidence" value="ECO:0007669"/>
    <property type="project" value="UniProtKB-SubCell"/>
</dbReference>
<evidence type="ECO:0000313" key="8">
    <source>
        <dbReference type="EMBL" id="CEF67210.1"/>
    </source>
</evidence>
<evidence type="ECO:0000313" key="10">
    <source>
        <dbReference type="WBParaSite" id="SRAE_2000187500.1"/>
    </source>
</evidence>
<dbReference type="PANTHER" id="PTHR31552:SF8">
    <property type="entry name" value="SERPENTINE RECEPTOR CLASS GAMMA"/>
    <property type="match status" value="1"/>
</dbReference>
<dbReference type="WormBase" id="SRAE_2000187500">
    <property type="protein sequence ID" value="SRP06488"/>
    <property type="gene ID" value="WBGene00262081"/>
</dbReference>
<evidence type="ECO:0000256" key="2">
    <source>
        <dbReference type="ARBA" id="ARBA00005692"/>
    </source>
</evidence>
<sequence length="4183" mass="489529">MKTFHKWKVSSIVCLLLLFQFSNASNYPSSIKLLTEGIEGIQEVVDNNKPSLNVVYPKDKPCNSRFILYKIKPTDSLNISTYYEFDLIRKNTDDIILMYKYVPESVSDSYSLEFIVYFPVTMMSTMRTYLPQLTYKTTPKEHRLVSKFKMTFLTNPGNLDMKHFFRQETVTEEKYVDNWDISKQINPTTMGYELKIVLIGIGEKPSVSGINNQITLFREASHGERVSILVKPLGPNERGECKDVSDHEIIYYTMLNEFNKYKFFVNYCAPWKKIMDKEYVLRKSYFFTNPSNNLLYRTLSVYVIGAPKNFDINLFPKITSYISSIWEFVGVQIKTVYTSIYDDITVVAKDNMPTLYFRCKNKNTFCVSVVYVDESGKMDISEYIDKEVIFVQLTKSTSGKYKIILHYYGPYNLIASEDIKATNAYIIIPATNSLLESHVEMRYISEPSTLRDSLKPQIYIVSPGSKLPELTTFNNKDIEINTLPAINPTICIFKPKSIEERGLYSVIYEQGSVPPTKIIENSITVYITKSNSQKVINHKFIYLNIGEKPQIPTDSKEIVIFIQFVKIFETENKYNIMFYVFVPWNHIIQNNLELPELRIISPDYNKYIISPANIIYLIKPPVEYKQPIFILPYNPDSNIYIKEYFIQISVMLQYFPKNSKPPVKSIDNSITIYKEFNDNTCSIVYLFDNQKANYEFYTGKEVIFYRIIQVNKNVFKLSFEIYAPWSKIVTKEYKLTRLFVVFPKIEGIKFEENIDYTFINHPVTFNPPNRYVIILLSSGQWPILTTTTTTTTTPKPEFKVNYIYKASKLIPGIIVAPIIENIIPKTTYYKDHITIYVKSKSQNINFEVIKNNKDVVPIVSSNSDNVTIYIKMIKMKGSKDKYFFRFFVSLYEKCKDNNCMLPKIYIIPDNYKKQIITTESIIYLQQYNTKFIYVYNPYTISYVNNYDYETSFDIVYHDHEESLPLVKTFYNKPTIYVLYNPNQSPITFVQIHNVNETNTKPYIGETVYFYTVTKTSDEKILYTFYLYAPWSDIINNKLTLKNLYIVLPNENFDQNIYVEYIECPESVPAYKKPVVLVAPFGVKEWPQVPLYPGKPSQAIIAVPPKPGVINYPLYSGNSVPTKSHTKNDITFFVRKNSLMVCEYEIEEFRGTGSPSIDGLHRKIYIFVKFVKLPTTNEEYEVKLYVFIPWQHITKMGLEFPLVNVIGPDHKKIFIRSDNVFYLNPLQNVAFQRNFISMYNPELGIYTKDYNVDTNIYLQFINMLPRAIPIDWRPTIWKPIPQQGPSKFQIIYLQNGESPNPKANSNNEVVYYSTTTTVDGRFQYTLYYQVPFLLVDKKEYQCTNVYFVVPRTGKFARKIEINYLNRPKNIPQDKCIIVSCPSNKIEWVYPTTTVKPTTTTTTTTTIPPPVQVIPTSYPGNGIKIITYDTNIGRPNPSTEDTIIYVPHSGTPTIDYIFEVYNGTNIPSINGLDKKIKIFVKYLTIPEAPHIFKMIFFTYVPWDMLSKENKKLPQFYVSASKDKIIFGPDSIFYLNSPNPYPPVFIIPYDWNILQYIENYSPEVNIMIKYISSDEIPPASPIYGRVGIYKRGKPIIFFYRSDRNAPIDVNNFSNKEVIYYSYEIMANGKYNLILDVYVPWHSLLRNDTKPETTFVYTPHHHKYFNPICQVNWIKRPIGFPDHLNPIIITNGKMDRYPVYTHPQPNEPMDLIVFEESLPNIGKPTYPVLYVPNPQIYSGRKIDVELIHINEPSDIKINNSKNVLIFYRYVKRNHNNIKYAIELNVYCPWNLFIEGKIELSVIFIKIPSSQYIDSVVIKKFIKIPENIPEEKKPIIVIIRPDENNPNFDKIASIIRLNVSPLAKGQKPSEGVKSFHPSIFIQQSDDKVLPTTVIKLESNNEKKLVTDENKIILYYRVEKNDKKEYIFKIYYSAPWKQITKRQSFIPPMYIYIPRNHLFLQPQISIEYIGDKNEIDKTFGGIDNISKTKLIPGYSYTYNKYDKFIYPGLSLNVEYIDSDLPIPNIEINNQPTIYRKKFGNGTKPILHLIKLKKGENPDITKYKNKEVIFYMYKKPSAYEEKYKLYLYIYANWELIISSSSNDLEYYFQTLFVFIDKNNYLVTKPANIEFINIPSDIIPYTGNMCIENNPSFPLNIDCKFCEKIKNVEFVYLQPDDIVPSEAKKNHPTVYIKKRGYYDKKINTKELKNEEELSSDLGDTPTIMYNFNKKSNGKLQLIIYYYAPWNKIVNREIIVPDIYAYIPKPSKYYEDPAIIKYIGDFSLLPEEKAPKGVISTYHHPSKAYTPIIYPGLKLMLKYVKANADVPLETYKKYPTLYKKMDENGNKPKITLIPFTGEIKMNKERKNDETIIYYTYVKFPMNNRKYSLQLFVDGPWKLYQNKELENHNIFLFIDIQDQLVKKPAIVTYLNQDENTHDALKHSVIEDYSNENYPDGIVIDALLKSGIEKVTHTVPTEGYRGLPSIYERVRGDGFKFVELKKNEEPKSTSEPTVFIKFEKTSGKEKKYDFIIFVSAPWDKVIKREILLSDLYVIVPRDHTFVNKKPIINYLGSFETLPNGKSPEGFVSVYNHDSYNFSEILYPGLKVEMDHIKANQSPPTEYLTKYPTIYKKSFPNGSKSMATLIEFNNDKKINSMSNQDDKTILYKYIREKPTSMKYNLEITFFEDFHDVLSFKKFLQTTFIYVKTDDPLINKPAKLSFFGILGPKKKLIEQAFYENNNNTNYPDVNNPYEDKGYKLETKTLNPKDTIPRSSKNNEPTIYIRSRTSNDVIPQIKLWNNKDEPNGLGDGDQPIIYYQFMEIKKNSENDPKYKLKIYYYAPWYKVERRQIILPQVYVYIPKNHPYVDSKPSIKNIGDFSELDSKTSPEPCISYYDHSKDKYSSFSYPGLLLDLSYLNKLNTLPPINNKFIPTMYKKSYLDGTYPDISIMKLKINQEPKEESNDKQNNKENVYYKYVNLNDTDPKFTLMLYIQAPYDKLIDGSAYFQTAYIMVNPTDPIISNDVKSKFMKCPFDDKIISPAIVSSDSNGMITNQPLNYFDDSLHHVDTFTLPTSEDIPKKSRNNNLFVTIYERPRSSINLKYNYKSHPINATTSPSFTELGNQPHMWYQIKRVMNINKKYDDIKNVFTHQITFYIYNNWVAVEKRDIFIPDIYIYIPNTIGNFEIIKKYLGIQEGGKHLEIPKQLISNYNHDKNQYPAIEYPGLTISLDYLEKNEKIPTVYINNRPTIYKTKYNNGMKPKVEMVKLNNNETPNTKKFTDNEVIFYSHKKTPKTTEVKYILYLYIYAPFEAILKGNKFYQTSYLYIDKNDDLIEKNAKVEYLGVPEGMNKLDCLLQQHKENGYPDDCTNPFAEPEYTIETEKLKPTDDIPTVGKNNNPTIYVRPRDDKDISIDVLPMANKTTPPTKPTIYYGFVTRKLHQATIPVFTLYYHVDWEMVKNFKFTLPEVYAINGDSKYPLPPEGIFPGAEKYNDKDITGLISCFKDGKYPQITYPFIRTRSETLENTIKSIPTKEINSRPTIYLKKTQDNIEHKYDLVYLSYNMKPNTAGYRDKRVIFYRYIKKDKPTSLKYQLEIFMLAQWNDIHERNMLYEVPYIYISKNNRFFLPEAKVKMLELPTAVYEQDVAPLQFNHKTNKYPQHLCYYCIQPYVLKLETLKLKQESPNRINDRIPRAFMEKNSNAVISFDIAPLPKNIDFDNHYTYGPQLYYKYIGEKNDRKRTLHIYTFTDWLPIRKGSIVLPTIRIFLPKDSSPIEKSDYYSIRSSEEVSKLPIFSFYGYVHPESRFYNEKIILHHYEIKRGGSISEPVTTKRPVVHNKPVKKTEKTRKVTKATTKKVTKVTKKKVTKVTTKKVTKRIKKQITKSSKKPHKKGVCNIKTKHVCRKCGTRPKTANKSKLKEHKRCRQRFQSSFTLHHRFPNYGIFLNIYYNLYINKTDVRILEFLRTYSNVCQLVGTFFLSFNRFTSLAYPIKHKFLWEKLLPFSLITIFLLPLILTWPILCDKMCYVLQNSSNIKIGFRAKWITNYAAWYNSFLIMSILTFIFIFASLLINMSTLLILVKISKGSNKINGNGNVKTKFNFIRERNFFLTAFISFIGQLILGIDNYVSGYFSKNAQYDNFYIMVMIFPIVNDLSIFPGTWILLYVSTPIRKFIFKKIRKKERLPDTTYPVNCTVVRRSLVI</sequence>
<dbReference type="Pfam" id="PF02118">
    <property type="entry name" value="Srg"/>
    <property type="match status" value="1"/>
</dbReference>
<dbReference type="PANTHER" id="PTHR31552">
    <property type="entry name" value="SERPENTINE RECEPTOR CLASS GAMMA"/>
    <property type="match status" value="1"/>
</dbReference>
<feature type="transmembrane region" description="Helical" evidence="6">
    <location>
        <begin position="4036"/>
        <end position="4062"/>
    </location>
</feature>
<evidence type="ECO:0000313" key="11">
    <source>
        <dbReference type="WormBase" id="SRAE_2000187500"/>
    </source>
</evidence>
<keyword evidence="3 6" id="KW-0812">Transmembrane</keyword>
<feature type="transmembrane region" description="Helical" evidence="6">
    <location>
        <begin position="4089"/>
        <end position="4110"/>
    </location>
</feature>
<dbReference type="WBParaSite" id="SRAE_2000187500.1">
    <property type="protein sequence ID" value="SRAE_2000187500.1"/>
    <property type="gene ID" value="WBGene00262081"/>
</dbReference>
<feature type="transmembrane region" description="Helical" evidence="6">
    <location>
        <begin position="3983"/>
        <end position="4003"/>
    </location>
</feature>
<reference evidence="10" key="2">
    <citation type="submission" date="2020-12" db="UniProtKB">
        <authorList>
            <consortium name="WormBaseParasite"/>
        </authorList>
    </citation>
    <scope>IDENTIFICATION</scope>
</reference>
<reference evidence="8 9" key="1">
    <citation type="submission" date="2014-09" db="EMBL/GenBank/DDBJ databases">
        <authorList>
            <person name="Martin A.A."/>
        </authorList>
    </citation>
    <scope>NUCLEOTIDE SEQUENCE</scope>
    <source>
        <strain evidence="9">ED321</strain>
        <strain evidence="8">ED321 Heterogonic</strain>
    </source>
</reference>
<accession>A0A090LIB7</accession>
<dbReference type="Proteomes" id="UP000035682">
    <property type="component" value="Unplaced"/>
</dbReference>
<keyword evidence="9" id="KW-1185">Reference proteome</keyword>
<evidence type="ECO:0000313" key="9">
    <source>
        <dbReference type="Proteomes" id="UP000035682"/>
    </source>
</evidence>
<keyword evidence="5 6" id="KW-0472">Membrane</keyword>
<keyword evidence="8" id="KW-0675">Receptor</keyword>
<evidence type="ECO:0000256" key="1">
    <source>
        <dbReference type="ARBA" id="ARBA00004141"/>
    </source>
</evidence>
<evidence type="ECO:0000256" key="3">
    <source>
        <dbReference type="ARBA" id="ARBA00022692"/>
    </source>
</evidence>
<organism evidence="8">
    <name type="scientific">Strongyloides ratti</name>
    <name type="common">Parasitic roundworm</name>
    <dbReference type="NCBI Taxonomy" id="34506"/>
    <lineage>
        <taxon>Eukaryota</taxon>
        <taxon>Metazoa</taxon>
        <taxon>Ecdysozoa</taxon>
        <taxon>Nematoda</taxon>
        <taxon>Chromadorea</taxon>
        <taxon>Rhabditida</taxon>
        <taxon>Tylenchina</taxon>
        <taxon>Panagrolaimomorpha</taxon>
        <taxon>Strongyloidoidea</taxon>
        <taxon>Strongyloididae</taxon>
        <taxon>Strongyloides</taxon>
    </lineage>
</organism>
<keyword evidence="4 6" id="KW-1133">Transmembrane helix</keyword>
<evidence type="ECO:0000256" key="5">
    <source>
        <dbReference type="ARBA" id="ARBA00023136"/>
    </source>
</evidence>
<evidence type="ECO:0000256" key="7">
    <source>
        <dbReference type="SAM" id="SignalP"/>
    </source>
</evidence>